<dbReference type="InterPro" id="IPR029060">
    <property type="entry name" value="PIN-like_dom_sf"/>
</dbReference>
<feature type="binding site" evidence="8">
    <location>
        <position position="5"/>
    </location>
    <ligand>
        <name>Mg(2+)</name>
        <dbReference type="ChEBI" id="CHEBI:18420"/>
    </ligand>
</feature>
<dbReference type="Gene3D" id="3.40.50.1010">
    <property type="entry name" value="5'-nuclease"/>
    <property type="match status" value="1"/>
</dbReference>
<comment type="cofactor">
    <cofactor evidence="1 8">
        <name>Mg(2+)</name>
        <dbReference type="ChEBI" id="CHEBI:18420"/>
    </cofactor>
</comment>
<evidence type="ECO:0000313" key="10">
    <source>
        <dbReference type="EMBL" id="QTA80221.1"/>
    </source>
</evidence>
<dbReference type="PANTHER" id="PTHR33653">
    <property type="entry name" value="RIBONUCLEASE VAPC2"/>
    <property type="match status" value="1"/>
</dbReference>
<sequence>MILCDTDVIIEFYKNNSQIIHELRIIGQSNIAVSAITQAELYFGALNKAELRKIQKHLKSIRVFPLDNLISRKFISLMESLSLSHKISIPDALVAATALIHSIELYTLNTTDFQFIKNIQLYKPIGFKSE</sequence>
<dbReference type="GO" id="GO:0016787">
    <property type="term" value="F:hydrolase activity"/>
    <property type="evidence" value="ECO:0007669"/>
    <property type="project" value="UniProtKB-KW"/>
</dbReference>
<name>A0A975B7E9_9BACT</name>
<dbReference type="GO" id="GO:0000287">
    <property type="term" value="F:magnesium ion binding"/>
    <property type="evidence" value="ECO:0007669"/>
    <property type="project" value="UniProtKB-UniRule"/>
</dbReference>
<keyword evidence="4 8" id="KW-0479">Metal-binding</keyword>
<keyword evidence="8" id="KW-0800">Toxin</keyword>
<dbReference type="KEGG" id="dli:dnl_25170"/>
<dbReference type="RefSeq" id="WP_207691891.1">
    <property type="nucleotide sequence ID" value="NZ_CP061799.1"/>
</dbReference>
<evidence type="ECO:0000256" key="1">
    <source>
        <dbReference type="ARBA" id="ARBA00001946"/>
    </source>
</evidence>
<dbReference type="GO" id="GO:0090729">
    <property type="term" value="F:toxin activity"/>
    <property type="evidence" value="ECO:0007669"/>
    <property type="project" value="UniProtKB-KW"/>
</dbReference>
<evidence type="ECO:0000259" key="9">
    <source>
        <dbReference type="Pfam" id="PF01850"/>
    </source>
</evidence>
<dbReference type="AlphaFoldDB" id="A0A975B7E9"/>
<dbReference type="InterPro" id="IPR022907">
    <property type="entry name" value="VapC_family"/>
</dbReference>
<evidence type="ECO:0000256" key="2">
    <source>
        <dbReference type="ARBA" id="ARBA00022649"/>
    </source>
</evidence>
<dbReference type="GO" id="GO:0004540">
    <property type="term" value="F:RNA nuclease activity"/>
    <property type="evidence" value="ECO:0007669"/>
    <property type="project" value="InterPro"/>
</dbReference>
<protein>
    <recommendedName>
        <fullName evidence="8">Ribonuclease VapC</fullName>
        <shortName evidence="8">RNase VapC</shortName>
        <ecNumber evidence="8">3.1.-.-</ecNumber>
    </recommendedName>
    <alternativeName>
        <fullName evidence="8">Toxin VapC</fullName>
    </alternativeName>
</protein>
<dbReference type="SUPFAM" id="SSF88723">
    <property type="entry name" value="PIN domain-like"/>
    <property type="match status" value="1"/>
</dbReference>
<proteinExistence type="inferred from homology"/>
<evidence type="ECO:0000256" key="6">
    <source>
        <dbReference type="ARBA" id="ARBA00022842"/>
    </source>
</evidence>
<keyword evidence="5 8" id="KW-0378">Hydrolase</keyword>
<keyword evidence="3 8" id="KW-0540">Nuclease</keyword>
<organism evidence="10 11">
    <name type="scientific">Desulfonema limicola</name>
    <dbReference type="NCBI Taxonomy" id="45656"/>
    <lineage>
        <taxon>Bacteria</taxon>
        <taxon>Pseudomonadati</taxon>
        <taxon>Thermodesulfobacteriota</taxon>
        <taxon>Desulfobacteria</taxon>
        <taxon>Desulfobacterales</taxon>
        <taxon>Desulfococcaceae</taxon>
        <taxon>Desulfonema</taxon>
    </lineage>
</organism>
<evidence type="ECO:0000313" key="11">
    <source>
        <dbReference type="Proteomes" id="UP000663720"/>
    </source>
</evidence>
<dbReference type="Proteomes" id="UP000663720">
    <property type="component" value="Chromosome"/>
</dbReference>
<evidence type="ECO:0000256" key="8">
    <source>
        <dbReference type="HAMAP-Rule" id="MF_00265"/>
    </source>
</evidence>
<keyword evidence="11" id="KW-1185">Reference proteome</keyword>
<dbReference type="Pfam" id="PF01850">
    <property type="entry name" value="PIN"/>
    <property type="match status" value="1"/>
</dbReference>
<dbReference type="EC" id="3.1.-.-" evidence="8"/>
<dbReference type="EMBL" id="CP061799">
    <property type="protein sequence ID" value="QTA80221.1"/>
    <property type="molecule type" value="Genomic_DNA"/>
</dbReference>
<reference evidence="10" key="1">
    <citation type="journal article" date="2021" name="Microb. Physiol.">
        <title>Proteogenomic Insights into the Physiology of Marine, Sulfate-Reducing, Filamentous Desulfonema limicola and Desulfonema magnum.</title>
        <authorList>
            <person name="Schnaars V."/>
            <person name="Wohlbrand L."/>
            <person name="Scheve S."/>
            <person name="Hinrichs C."/>
            <person name="Reinhardt R."/>
            <person name="Rabus R."/>
        </authorList>
    </citation>
    <scope>NUCLEOTIDE SEQUENCE</scope>
    <source>
        <strain evidence="10">5ac10</strain>
    </source>
</reference>
<evidence type="ECO:0000256" key="7">
    <source>
        <dbReference type="ARBA" id="ARBA00038093"/>
    </source>
</evidence>
<keyword evidence="6 8" id="KW-0460">Magnesium</keyword>
<gene>
    <name evidence="10" type="primary">vapC2</name>
    <name evidence="8" type="synonym">vapC</name>
    <name evidence="10" type="ORF">dnl_25170</name>
</gene>
<dbReference type="CDD" id="cd18741">
    <property type="entry name" value="PIN_VapC4-5_FitB-like"/>
    <property type="match status" value="1"/>
</dbReference>
<keyword evidence="2 8" id="KW-1277">Toxin-antitoxin system</keyword>
<dbReference type="HAMAP" id="MF_00265">
    <property type="entry name" value="VapC_Nob1"/>
    <property type="match status" value="1"/>
</dbReference>
<evidence type="ECO:0000256" key="4">
    <source>
        <dbReference type="ARBA" id="ARBA00022723"/>
    </source>
</evidence>
<dbReference type="InterPro" id="IPR050556">
    <property type="entry name" value="Type_II_TA_system_RNase"/>
</dbReference>
<comment type="function">
    <text evidence="8">Toxic component of a toxin-antitoxin (TA) system. An RNase.</text>
</comment>
<dbReference type="PANTHER" id="PTHR33653:SF1">
    <property type="entry name" value="RIBONUCLEASE VAPC2"/>
    <property type="match status" value="1"/>
</dbReference>
<dbReference type="InterPro" id="IPR002716">
    <property type="entry name" value="PIN_dom"/>
</dbReference>
<comment type="similarity">
    <text evidence="7 8">Belongs to the PINc/VapC protein family.</text>
</comment>
<evidence type="ECO:0000256" key="5">
    <source>
        <dbReference type="ARBA" id="ARBA00022801"/>
    </source>
</evidence>
<feature type="domain" description="PIN" evidence="9">
    <location>
        <begin position="2"/>
        <end position="110"/>
    </location>
</feature>
<accession>A0A975B7E9</accession>
<evidence type="ECO:0000256" key="3">
    <source>
        <dbReference type="ARBA" id="ARBA00022722"/>
    </source>
</evidence>
<feature type="binding site" evidence="8">
    <location>
        <position position="91"/>
    </location>
    <ligand>
        <name>Mg(2+)</name>
        <dbReference type="ChEBI" id="CHEBI:18420"/>
    </ligand>
</feature>